<dbReference type="EC" id="3.6.4.12" evidence="4"/>
<dbReference type="GO" id="GO:0005524">
    <property type="term" value="F:ATP binding"/>
    <property type="evidence" value="ECO:0007669"/>
    <property type="project" value="UniProtKB-KW"/>
</dbReference>
<dbReference type="Gene3D" id="2.40.290.10">
    <property type="match status" value="1"/>
</dbReference>
<keyword evidence="12" id="KW-0779">Telomere</keyword>
<dbReference type="Pfam" id="PF03731">
    <property type="entry name" value="Ku_N"/>
    <property type="match status" value="1"/>
</dbReference>
<gene>
    <name evidence="20" type="ORF">PHLGIDRAFT_15192</name>
</gene>
<evidence type="ECO:0000313" key="20">
    <source>
        <dbReference type="EMBL" id="KIP04439.1"/>
    </source>
</evidence>
<feature type="region of interest" description="Disordered" evidence="18">
    <location>
        <begin position="604"/>
        <end position="709"/>
    </location>
</feature>
<dbReference type="InterPro" id="IPR014893">
    <property type="entry name" value="Ku_PK_bind"/>
</dbReference>
<dbReference type="FunFam" id="1.10.1600.10:FF:000002">
    <property type="entry name" value="X-ray repair cross-complementing protein 5"/>
    <property type="match status" value="1"/>
</dbReference>
<dbReference type="InterPro" id="IPR036465">
    <property type="entry name" value="vWFA_dom_sf"/>
</dbReference>
<keyword evidence="11" id="KW-0067">ATP-binding</keyword>
<dbReference type="SUPFAM" id="SSF53300">
    <property type="entry name" value="vWA-like"/>
    <property type="match status" value="1"/>
</dbReference>
<dbReference type="Gene3D" id="1.10.1600.10">
    <property type="match status" value="1"/>
</dbReference>
<evidence type="ECO:0000256" key="13">
    <source>
        <dbReference type="ARBA" id="ARBA00023125"/>
    </source>
</evidence>
<feature type="compositionally biased region" description="Polar residues" evidence="18">
    <location>
        <begin position="632"/>
        <end position="654"/>
    </location>
</feature>
<organism evidence="20 21">
    <name type="scientific">Phlebiopsis gigantea (strain 11061_1 CR5-6)</name>
    <name type="common">White-rot fungus</name>
    <name type="synonym">Peniophora gigantea</name>
    <dbReference type="NCBI Taxonomy" id="745531"/>
    <lineage>
        <taxon>Eukaryota</taxon>
        <taxon>Fungi</taxon>
        <taxon>Dikarya</taxon>
        <taxon>Basidiomycota</taxon>
        <taxon>Agaricomycotina</taxon>
        <taxon>Agaricomycetes</taxon>
        <taxon>Polyporales</taxon>
        <taxon>Phanerochaetaceae</taxon>
        <taxon>Phlebiopsis</taxon>
    </lineage>
</organism>
<feature type="compositionally biased region" description="Basic and acidic residues" evidence="18">
    <location>
        <begin position="604"/>
        <end position="613"/>
    </location>
</feature>
<dbReference type="CDD" id="cd00873">
    <property type="entry name" value="KU80"/>
    <property type="match status" value="1"/>
</dbReference>
<feature type="compositionally biased region" description="Acidic residues" evidence="18">
    <location>
        <begin position="657"/>
        <end position="669"/>
    </location>
</feature>
<proteinExistence type="inferred from homology"/>
<dbReference type="Pfam" id="PF02735">
    <property type="entry name" value="Ku"/>
    <property type="match status" value="1"/>
</dbReference>
<dbReference type="GO" id="GO:0003678">
    <property type="term" value="F:DNA helicase activity"/>
    <property type="evidence" value="ECO:0007669"/>
    <property type="project" value="UniProtKB-EC"/>
</dbReference>
<dbReference type="GO" id="GO:0042162">
    <property type="term" value="F:telomeric DNA binding"/>
    <property type="evidence" value="ECO:0007669"/>
    <property type="project" value="InterPro"/>
</dbReference>
<dbReference type="GO" id="GO:0003684">
    <property type="term" value="F:damaged DNA binding"/>
    <property type="evidence" value="ECO:0007669"/>
    <property type="project" value="InterPro"/>
</dbReference>
<dbReference type="SUPFAM" id="SSF100939">
    <property type="entry name" value="SPOC domain-like"/>
    <property type="match status" value="1"/>
</dbReference>
<evidence type="ECO:0000313" key="21">
    <source>
        <dbReference type="Proteomes" id="UP000053257"/>
    </source>
</evidence>
<dbReference type="GO" id="GO:0043564">
    <property type="term" value="C:Ku70:Ku80 complex"/>
    <property type="evidence" value="ECO:0007669"/>
    <property type="project" value="InterPro"/>
</dbReference>
<evidence type="ECO:0000256" key="15">
    <source>
        <dbReference type="ARBA" id="ARBA00023204"/>
    </source>
</evidence>
<dbReference type="Pfam" id="PF08785">
    <property type="entry name" value="Ku_PK_bind"/>
    <property type="match status" value="1"/>
</dbReference>
<dbReference type="GO" id="GO:0016787">
    <property type="term" value="F:hydrolase activity"/>
    <property type="evidence" value="ECO:0007669"/>
    <property type="project" value="UniProtKB-KW"/>
</dbReference>
<dbReference type="PANTHER" id="PTHR12604:SF4">
    <property type="entry name" value="X-RAY REPAIR CROSS-COMPLEMENTING PROTEIN 5"/>
    <property type="match status" value="1"/>
</dbReference>
<feature type="domain" description="Ku" evidence="19">
    <location>
        <begin position="345"/>
        <end position="480"/>
    </location>
</feature>
<dbReference type="SMART" id="SM00559">
    <property type="entry name" value="Ku78"/>
    <property type="match status" value="1"/>
</dbReference>
<evidence type="ECO:0000256" key="17">
    <source>
        <dbReference type="ARBA" id="ARBA00031847"/>
    </source>
</evidence>
<dbReference type="GO" id="GO:0006303">
    <property type="term" value="P:double-strand break repair via nonhomologous end joining"/>
    <property type="evidence" value="ECO:0007669"/>
    <property type="project" value="InterPro"/>
</dbReference>
<evidence type="ECO:0000256" key="9">
    <source>
        <dbReference type="ARBA" id="ARBA00022801"/>
    </source>
</evidence>
<keyword evidence="7" id="KW-0547">Nucleotide-binding</keyword>
<dbReference type="InterPro" id="IPR006164">
    <property type="entry name" value="DNA_bd_Ku70/Ku80"/>
</dbReference>
<feature type="compositionally biased region" description="Polar residues" evidence="18">
    <location>
        <begin position="676"/>
        <end position="685"/>
    </location>
</feature>
<evidence type="ECO:0000256" key="6">
    <source>
        <dbReference type="ARBA" id="ARBA00022454"/>
    </source>
</evidence>
<feature type="compositionally biased region" description="Acidic residues" evidence="18">
    <location>
        <begin position="328"/>
        <end position="339"/>
    </location>
</feature>
<evidence type="ECO:0000256" key="10">
    <source>
        <dbReference type="ARBA" id="ARBA00022806"/>
    </source>
</evidence>
<keyword evidence="21" id="KW-1185">Reference proteome</keyword>
<evidence type="ECO:0000256" key="12">
    <source>
        <dbReference type="ARBA" id="ARBA00022895"/>
    </source>
</evidence>
<keyword evidence="10" id="KW-0347">Helicase</keyword>
<dbReference type="GO" id="GO:0006310">
    <property type="term" value="P:DNA recombination"/>
    <property type="evidence" value="ECO:0007669"/>
    <property type="project" value="UniProtKB-KW"/>
</dbReference>
<dbReference type="EMBL" id="KN840574">
    <property type="protein sequence ID" value="KIP04439.1"/>
    <property type="molecule type" value="Genomic_DNA"/>
</dbReference>
<keyword evidence="6" id="KW-0158">Chromosome</keyword>
<dbReference type="Proteomes" id="UP000053257">
    <property type="component" value="Unassembled WGS sequence"/>
</dbReference>
<dbReference type="OrthoDB" id="30826at2759"/>
<dbReference type="SUPFAM" id="SSF101420">
    <property type="entry name" value="C-terminal domain of Ku80"/>
    <property type="match status" value="1"/>
</dbReference>
<dbReference type="InterPro" id="IPR016194">
    <property type="entry name" value="SPOC-like_C_dom_sf"/>
</dbReference>
<keyword evidence="14" id="KW-0233">DNA recombination</keyword>
<evidence type="ECO:0000259" key="19">
    <source>
        <dbReference type="SMART" id="SM00559"/>
    </source>
</evidence>
<evidence type="ECO:0000256" key="1">
    <source>
        <dbReference type="ARBA" id="ARBA00004123"/>
    </source>
</evidence>
<evidence type="ECO:0000256" key="2">
    <source>
        <dbReference type="ARBA" id="ARBA00004574"/>
    </source>
</evidence>
<keyword evidence="8" id="KW-0227">DNA damage</keyword>
<name>A0A0C3NHW4_PHLG1</name>
<evidence type="ECO:0000256" key="4">
    <source>
        <dbReference type="ARBA" id="ARBA00012551"/>
    </source>
</evidence>
<feature type="region of interest" description="Disordered" evidence="18">
    <location>
        <begin position="322"/>
        <end position="342"/>
    </location>
</feature>
<dbReference type="GO" id="GO:0003690">
    <property type="term" value="F:double-stranded DNA binding"/>
    <property type="evidence" value="ECO:0007669"/>
    <property type="project" value="TreeGrafter"/>
</dbReference>
<dbReference type="Gene3D" id="1.25.40.240">
    <property type="entry name" value="Ku, C-terminal domain"/>
    <property type="match status" value="1"/>
</dbReference>
<dbReference type="GO" id="GO:0000723">
    <property type="term" value="P:telomere maintenance"/>
    <property type="evidence" value="ECO:0007669"/>
    <property type="project" value="InterPro"/>
</dbReference>
<dbReference type="AlphaFoldDB" id="A0A0C3NHW4"/>
<dbReference type="STRING" id="745531.A0A0C3NHW4"/>
<dbReference type="InterPro" id="IPR024193">
    <property type="entry name" value="Ku80"/>
</dbReference>
<reference evidence="20 21" key="1">
    <citation type="journal article" date="2014" name="PLoS Genet.">
        <title>Analysis of the Phlebiopsis gigantea genome, transcriptome and secretome provides insight into its pioneer colonization strategies of wood.</title>
        <authorList>
            <person name="Hori C."/>
            <person name="Ishida T."/>
            <person name="Igarashi K."/>
            <person name="Samejima M."/>
            <person name="Suzuki H."/>
            <person name="Master E."/>
            <person name="Ferreira P."/>
            <person name="Ruiz-Duenas F.J."/>
            <person name="Held B."/>
            <person name="Canessa P."/>
            <person name="Larrondo L.F."/>
            <person name="Schmoll M."/>
            <person name="Druzhinina I.S."/>
            <person name="Kubicek C.P."/>
            <person name="Gaskell J.A."/>
            <person name="Kersten P."/>
            <person name="St John F."/>
            <person name="Glasner J."/>
            <person name="Sabat G."/>
            <person name="Splinter BonDurant S."/>
            <person name="Syed K."/>
            <person name="Yadav J."/>
            <person name="Mgbeahuruike A.C."/>
            <person name="Kovalchuk A."/>
            <person name="Asiegbu F.O."/>
            <person name="Lackner G."/>
            <person name="Hoffmeister D."/>
            <person name="Rencoret J."/>
            <person name="Gutierrez A."/>
            <person name="Sun H."/>
            <person name="Lindquist E."/>
            <person name="Barry K."/>
            <person name="Riley R."/>
            <person name="Grigoriev I.V."/>
            <person name="Henrissat B."/>
            <person name="Kues U."/>
            <person name="Berka R.M."/>
            <person name="Martinez A.T."/>
            <person name="Covert S.F."/>
            <person name="Blanchette R.A."/>
            <person name="Cullen D."/>
        </authorList>
    </citation>
    <scope>NUCLEOTIDE SEQUENCE [LARGE SCALE GENOMIC DNA]</scope>
    <source>
        <strain evidence="20 21">11061_1 CR5-6</strain>
    </source>
</reference>
<comment type="subcellular location">
    <subcellularLocation>
        <location evidence="2">Chromosome</location>
        <location evidence="2">Telomere</location>
    </subcellularLocation>
    <subcellularLocation>
        <location evidence="1">Nucleus</location>
    </subcellularLocation>
</comment>
<comment type="similarity">
    <text evidence="3">Belongs to the ku80 family.</text>
</comment>
<protein>
    <recommendedName>
        <fullName evidence="5">ATP-dependent DNA helicase II subunit 2</fullName>
        <ecNumber evidence="4">3.6.4.12</ecNumber>
    </recommendedName>
    <alternativeName>
        <fullName evidence="17">ATP-dependent DNA helicase II subunit Ku80</fullName>
    </alternativeName>
</protein>
<evidence type="ECO:0000256" key="3">
    <source>
        <dbReference type="ARBA" id="ARBA00007726"/>
    </source>
</evidence>
<evidence type="ECO:0000256" key="8">
    <source>
        <dbReference type="ARBA" id="ARBA00022763"/>
    </source>
</evidence>
<accession>A0A0C3NHW4</accession>
<evidence type="ECO:0000256" key="16">
    <source>
        <dbReference type="ARBA" id="ARBA00023242"/>
    </source>
</evidence>
<dbReference type="GO" id="GO:0000781">
    <property type="term" value="C:chromosome, telomeric region"/>
    <property type="evidence" value="ECO:0007669"/>
    <property type="project" value="UniProtKB-SubCell"/>
</dbReference>
<evidence type="ECO:0000256" key="18">
    <source>
        <dbReference type="SAM" id="MobiDB-lite"/>
    </source>
</evidence>
<dbReference type="InterPro" id="IPR005161">
    <property type="entry name" value="Ku_N"/>
</dbReference>
<evidence type="ECO:0000256" key="14">
    <source>
        <dbReference type="ARBA" id="ARBA00023172"/>
    </source>
</evidence>
<dbReference type="InterPro" id="IPR036494">
    <property type="entry name" value="Ku_C_sf"/>
</dbReference>
<dbReference type="Gene3D" id="3.40.50.410">
    <property type="entry name" value="von Willebrand factor, type A domain"/>
    <property type="match status" value="1"/>
</dbReference>
<dbReference type="PANTHER" id="PTHR12604">
    <property type="entry name" value="KU AUTOANTIGEN DNA HELICASE"/>
    <property type="match status" value="1"/>
</dbReference>
<keyword evidence="9" id="KW-0378">Hydrolase</keyword>
<keyword evidence="13" id="KW-0238">DNA-binding</keyword>
<sequence length="847" mass="95164">MTERAGYTVTMFLVDVSPSTGKLREVDVPLPNGEVQIVEMTNLEWALQYVKLKVQEMIYNGRKTDQCGVILFGTQETSNIVNRKDGGYEHVYEFVPIGTPTAATIAKINSICPAEEIGDPVDALIVGVETQDRYLGNKKTWTRKIVMLTDGENPIELEDWEVAIDKMNDLKIKLTVVSQPSRGIDFDDADFGYKEEDKSTIKRANEEFFHTFVDRLDPDLGIVGNCAFAIEEVSRPEVKQTKSALMANVLRLGDVENHPEEAIEIVVKTSKCTAFARPKSFKKFARLGDEDEDIIMRNTDDDVDELTANYGQLSMQTQYVYDPSGAHEDDDGEVKEEEPEQKKELVEIDKEDLVRGYKYGSSYVPVPDGNFPKLETKKGIEICGFFPEKNLRPELSMGEVHYVWADPASPLQQVAMSSIAEAMYVRLLVAIARWVTKDGAEPKMGILKPETHGTVAYFTWVQMPFADDIRKYTFPSLDKLFNHKGEVVTKHPYIATDEQMSAMDDFVDALDLMDAGEKDEEEDRKPWYDITLSYNPAIHRVKQALFHAAIVQDLNRQPLPPPHPELLKYFNAPRKVVKRARGAIEAARTAFNVKEVPKRVVRGRRDGHVRARDDGDDALLLDKQPNKRIKLSKTQSQVLSRTQADASAKSQQKNVTDDSETEPEDDEQDLLLNQKFKGSSRPSSPTDEDRLPTPSQTPVPNDDGRAPGRIIGTVAPLTDFNKNIAHGDLVTKAVEDLAFVIRTVVLRPFSASRVDEMLECMQALRKVCLEEDEIDAWNEFLPDLRRACLDDDPGNEFFWTKLAALGRSVSLISKSEAAQQGGKSDISDADAEQLYSTFVPSRTVLVN</sequence>
<evidence type="ECO:0000256" key="7">
    <source>
        <dbReference type="ARBA" id="ARBA00022741"/>
    </source>
</evidence>
<evidence type="ECO:0000256" key="5">
    <source>
        <dbReference type="ARBA" id="ARBA00021792"/>
    </source>
</evidence>
<keyword evidence="16" id="KW-0539">Nucleus</keyword>
<evidence type="ECO:0000256" key="11">
    <source>
        <dbReference type="ARBA" id="ARBA00022840"/>
    </source>
</evidence>
<dbReference type="HOGENOM" id="CLU_010975_1_1_1"/>
<keyword evidence="15" id="KW-0234">DNA repair</keyword>